<keyword evidence="1" id="KW-0677">Repeat</keyword>
<gene>
    <name evidence="5" type="ORF">NEMVEDRAFT_v1g84031</name>
</gene>
<evidence type="ECO:0000313" key="6">
    <source>
        <dbReference type="Proteomes" id="UP000001593"/>
    </source>
</evidence>
<evidence type="ECO:0000259" key="4">
    <source>
        <dbReference type="Pfam" id="PF11608"/>
    </source>
</evidence>
<name>A7RJU6_NEMVE</name>
<evidence type="ECO:0000313" key="5">
    <source>
        <dbReference type="EMBL" id="EDO48335.1"/>
    </source>
</evidence>
<reference evidence="5 6" key="1">
    <citation type="journal article" date="2007" name="Science">
        <title>Sea anemone genome reveals ancestral eumetazoan gene repertoire and genomic organization.</title>
        <authorList>
            <person name="Putnam N.H."/>
            <person name="Srivastava M."/>
            <person name="Hellsten U."/>
            <person name="Dirks B."/>
            <person name="Chapman J."/>
            <person name="Salamov A."/>
            <person name="Terry A."/>
            <person name="Shapiro H."/>
            <person name="Lindquist E."/>
            <person name="Kapitonov V.V."/>
            <person name="Jurka J."/>
            <person name="Genikhovich G."/>
            <person name="Grigoriev I.V."/>
            <person name="Lucas S.M."/>
            <person name="Steele R.E."/>
            <person name="Finnerty J.R."/>
            <person name="Technau U."/>
            <person name="Martindale M.Q."/>
            <person name="Rokhsar D.S."/>
        </authorList>
    </citation>
    <scope>NUCLEOTIDE SEQUENCE [LARGE SCALE GENOMIC DNA]</scope>
    <source>
        <strain evidence="6">CH2 X CH6</strain>
    </source>
</reference>
<dbReference type="AlphaFoldDB" id="A7RJU6"/>
<dbReference type="STRING" id="45351.A7RJU6"/>
<dbReference type="GO" id="GO:0003723">
    <property type="term" value="F:RNA binding"/>
    <property type="evidence" value="ECO:0007669"/>
    <property type="project" value="UniProtKB-KW"/>
</dbReference>
<dbReference type="OMA" id="CAHENKR"/>
<dbReference type="CDD" id="cd12255">
    <property type="entry name" value="RRM1_LKAP"/>
    <property type="match status" value="1"/>
</dbReference>
<dbReference type="SUPFAM" id="SSF54928">
    <property type="entry name" value="RNA-binding domain, RBD"/>
    <property type="match status" value="1"/>
</dbReference>
<dbReference type="CDD" id="cd10910">
    <property type="entry name" value="PIN_limkain_b1_N_like"/>
    <property type="match status" value="1"/>
</dbReference>
<sequence length="237" mass="26002">PIGVFWDIENCPVPRGKSALSVVGKIRKVFFANKREVEFMCVCDINKEKKEVIEDLNKAQGTVVHINATSKNAADDKLRQSLRRFAQSYPPPATVILVSGDINFAAELSDLRHRHNLTVVCLHNAHAQTALLACAHENKRFDLFTADLPIIATTPNRVSCLSTELTILNLPVGKDVAHIKSRLRQLSDNCGGHVISVTGRTAAIRFANHPSAARAKKRIDGEDVFGSAIQVVYSSVN</sequence>
<feature type="domain" description="NYN" evidence="3">
    <location>
        <begin position="2"/>
        <end position="135"/>
    </location>
</feature>
<dbReference type="InterPro" id="IPR035979">
    <property type="entry name" value="RBD_domain_sf"/>
</dbReference>
<dbReference type="PANTHER" id="PTHR14379">
    <property type="entry name" value="LIMKAIN B LKAP"/>
    <property type="match status" value="1"/>
</dbReference>
<dbReference type="HOGENOM" id="CLU_1095331_0_0_1"/>
<dbReference type="PhylomeDB" id="A7RJU6"/>
<dbReference type="GO" id="GO:1905762">
    <property type="term" value="F:CCR4-NOT complex binding"/>
    <property type="evidence" value="ECO:0000318"/>
    <property type="project" value="GO_Central"/>
</dbReference>
<dbReference type="Pfam" id="PF01936">
    <property type="entry name" value="NYN"/>
    <property type="match status" value="1"/>
</dbReference>
<feature type="non-terminal residue" evidence="5">
    <location>
        <position position="1"/>
    </location>
</feature>
<dbReference type="PANTHER" id="PTHR14379:SF3">
    <property type="entry name" value="MEIOSIS REGULATOR AND MRNA STABILITY FACTOR 1"/>
    <property type="match status" value="1"/>
</dbReference>
<accession>A7RJU6</accession>
<dbReference type="Gene3D" id="3.40.50.1010">
    <property type="entry name" value="5'-nuclease"/>
    <property type="match status" value="1"/>
</dbReference>
<evidence type="ECO:0008006" key="7">
    <source>
        <dbReference type="Google" id="ProtNLM"/>
    </source>
</evidence>
<evidence type="ECO:0000256" key="2">
    <source>
        <dbReference type="ARBA" id="ARBA00022884"/>
    </source>
</evidence>
<dbReference type="InterPro" id="IPR012677">
    <property type="entry name" value="Nucleotide-bd_a/b_plait_sf"/>
</dbReference>
<keyword evidence="6" id="KW-1185">Reference proteome</keyword>
<dbReference type="InParanoid" id="A7RJU6"/>
<dbReference type="GO" id="GO:0010468">
    <property type="term" value="P:regulation of gene expression"/>
    <property type="evidence" value="ECO:0007669"/>
    <property type="project" value="InterPro"/>
</dbReference>
<evidence type="ECO:0000256" key="1">
    <source>
        <dbReference type="ARBA" id="ARBA00022737"/>
    </source>
</evidence>
<feature type="non-terminal residue" evidence="5">
    <location>
        <position position="237"/>
    </location>
</feature>
<feature type="domain" description="MARF1 RNA recognition motif 1" evidence="4">
    <location>
        <begin position="166"/>
        <end position="232"/>
    </location>
</feature>
<dbReference type="InterPro" id="IPR034189">
    <property type="entry name" value="MARF1_RRM1"/>
</dbReference>
<evidence type="ECO:0000259" key="3">
    <source>
        <dbReference type="Pfam" id="PF01936"/>
    </source>
</evidence>
<dbReference type="Proteomes" id="UP000001593">
    <property type="component" value="Unassembled WGS sequence"/>
</dbReference>
<dbReference type="GO" id="GO:0005777">
    <property type="term" value="C:peroxisome"/>
    <property type="evidence" value="ECO:0007669"/>
    <property type="project" value="InterPro"/>
</dbReference>
<dbReference type="eggNOG" id="ENOG502QUYZ">
    <property type="taxonomic scope" value="Eukaryota"/>
</dbReference>
<dbReference type="InterPro" id="IPR021139">
    <property type="entry name" value="NYN"/>
</dbReference>
<dbReference type="EMBL" id="DS469514">
    <property type="protein sequence ID" value="EDO48335.1"/>
    <property type="molecule type" value="Genomic_DNA"/>
</dbReference>
<proteinExistence type="predicted"/>
<dbReference type="GO" id="GO:0005737">
    <property type="term" value="C:cytoplasm"/>
    <property type="evidence" value="ECO:0000318"/>
    <property type="project" value="GO_Central"/>
</dbReference>
<dbReference type="Pfam" id="PF11608">
    <property type="entry name" value="RRM_MARF1"/>
    <property type="match status" value="1"/>
</dbReference>
<keyword evidence="2" id="KW-0694">RNA-binding</keyword>
<protein>
    <recommendedName>
        <fullName evidence="7">Meiosis regulator and mRNA stability factor 1</fullName>
    </recommendedName>
</protein>
<organism evidence="5 6">
    <name type="scientific">Nematostella vectensis</name>
    <name type="common">Starlet sea anemone</name>
    <dbReference type="NCBI Taxonomy" id="45351"/>
    <lineage>
        <taxon>Eukaryota</taxon>
        <taxon>Metazoa</taxon>
        <taxon>Cnidaria</taxon>
        <taxon>Anthozoa</taxon>
        <taxon>Hexacorallia</taxon>
        <taxon>Actiniaria</taxon>
        <taxon>Edwardsiidae</taxon>
        <taxon>Nematostella</taxon>
    </lineage>
</organism>
<dbReference type="InterPro" id="IPR024768">
    <property type="entry name" value="Marf1"/>
</dbReference>
<dbReference type="Gene3D" id="3.30.70.330">
    <property type="match status" value="1"/>
</dbReference>
<dbReference type="GO" id="GO:0004540">
    <property type="term" value="F:RNA nuclease activity"/>
    <property type="evidence" value="ECO:0007669"/>
    <property type="project" value="InterPro"/>
</dbReference>